<organism evidence="1 2">
    <name type="scientific">Sphagnum jensenii</name>
    <dbReference type="NCBI Taxonomy" id="128206"/>
    <lineage>
        <taxon>Eukaryota</taxon>
        <taxon>Viridiplantae</taxon>
        <taxon>Streptophyta</taxon>
        <taxon>Embryophyta</taxon>
        <taxon>Bryophyta</taxon>
        <taxon>Sphagnophytina</taxon>
        <taxon>Sphagnopsida</taxon>
        <taxon>Sphagnales</taxon>
        <taxon>Sphagnaceae</taxon>
        <taxon>Sphagnum</taxon>
    </lineage>
</organism>
<keyword evidence="2" id="KW-1185">Reference proteome</keyword>
<reference evidence="1" key="1">
    <citation type="submission" date="2024-03" db="EMBL/GenBank/DDBJ databases">
        <authorList>
            <consortium name="ELIXIR-Norway"/>
            <consortium name="Elixir Norway"/>
        </authorList>
    </citation>
    <scope>NUCLEOTIDE SEQUENCE</scope>
</reference>
<dbReference type="Proteomes" id="UP001497522">
    <property type="component" value="Chromosome 10"/>
</dbReference>
<accession>A0ABP1A9F0</accession>
<sequence>MRQGWLLQLGGCMQQHKRKNSGDEEDPCRRQADMHIYDGRYLFEHLQKKLPFSPPTSQPASLLCFCDKDNHLILEPEAVDELAWFPLKTEGGGQ</sequence>
<evidence type="ECO:0000313" key="1">
    <source>
        <dbReference type="EMBL" id="CAK9859123.1"/>
    </source>
</evidence>
<gene>
    <name evidence="1" type="ORF">CSSPJE1EN2_LOCUS2118</name>
</gene>
<dbReference type="EMBL" id="OZ023711">
    <property type="protein sequence ID" value="CAK9859123.1"/>
    <property type="molecule type" value="Genomic_DNA"/>
</dbReference>
<name>A0ABP1A9F0_9BRYO</name>
<protein>
    <submittedName>
        <fullName evidence="1">Uncharacterized protein</fullName>
    </submittedName>
</protein>
<proteinExistence type="predicted"/>
<evidence type="ECO:0000313" key="2">
    <source>
        <dbReference type="Proteomes" id="UP001497522"/>
    </source>
</evidence>